<dbReference type="EMBL" id="QUMO01000002">
    <property type="protein sequence ID" value="REF87733.1"/>
    <property type="molecule type" value="Genomic_DNA"/>
</dbReference>
<proteinExistence type="predicted"/>
<reference evidence="2 3" key="1">
    <citation type="submission" date="2018-08" db="EMBL/GenBank/DDBJ databases">
        <title>Genomic Encyclopedia of Type Strains, Phase IV (KMG-IV): sequencing the most valuable type-strain genomes for metagenomic binning, comparative biology and taxonomic classification.</title>
        <authorList>
            <person name="Goeker M."/>
        </authorList>
    </citation>
    <scope>NUCLEOTIDE SEQUENCE [LARGE SCALE GENOMIC DNA]</scope>
    <source>
        <strain evidence="2 3">BW863</strain>
    </source>
</reference>
<sequence length="76" mass="8395">MPLYSYHCSKCDKDFELLVRSSDTPACPTCGNIEIAQQVSFVAPENKSRAFLRGARDQAAREGHLSNFSRSERGGS</sequence>
<dbReference type="AlphaFoldDB" id="A0A3D9YYA3"/>
<dbReference type="OrthoDB" id="9813321at2"/>
<feature type="domain" description="Putative regulatory protein FmdB zinc ribbon" evidence="1">
    <location>
        <begin position="1"/>
        <end position="40"/>
    </location>
</feature>
<gene>
    <name evidence="2" type="ORF">DES32_1362</name>
</gene>
<accession>A0A3D9YYA3</accession>
<dbReference type="NCBIfam" id="TIGR02605">
    <property type="entry name" value="CxxC_CxxC_SSSS"/>
    <property type="match status" value="1"/>
</dbReference>
<dbReference type="Pfam" id="PF09723">
    <property type="entry name" value="Zn_ribbon_8"/>
    <property type="match status" value="1"/>
</dbReference>
<dbReference type="SMART" id="SM00834">
    <property type="entry name" value="CxxC_CXXC_SSSS"/>
    <property type="match status" value="1"/>
</dbReference>
<organism evidence="2 3">
    <name type="scientific">Methylovirgula ligni</name>
    <dbReference type="NCBI Taxonomy" id="569860"/>
    <lineage>
        <taxon>Bacteria</taxon>
        <taxon>Pseudomonadati</taxon>
        <taxon>Pseudomonadota</taxon>
        <taxon>Alphaproteobacteria</taxon>
        <taxon>Hyphomicrobiales</taxon>
        <taxon>Beijerinckiaceae</taxon>
        <taxon>Methylovirgula</taxon>
    </lineage>
</organism>
<evidence type="ECO:0000313" key="3">
    <source>
        <dbReference type="Proteomes" id="UP000256900"/>
    </source>
</evidence>
<protein>
    <submittedName>
        <fullName evidence="2">Putative FmdB family regulatory protein</fullName>
    </submittedName>
</protein>
<comment type="caution">
    <text evidence="2">The sequence shown here is derived from an EMBL/GenBank/DDBJ whole genome shotgun (WGS) entry which is preliminary data.</text>
</comment>
<keyword evidence="3" id="KW-1185">Reference proteome</keyword>
<dbReference type="Proteomes" id="UP000256900">
    <property type="component" value="Unassembled WGS sequence"/>
</dbReference>
<dbReference type="InterPro" id="IPR013429">
    <property type="entry name" value="Regulatory_FmdB_Zinc_ribbon"/>
</dbReference>
<evidence type="ECO:0000259" key="1">
    <source>
        <dbReference type="SMART" id="SM00834"/>
    </source>
</evidence>
<evidence type="ECO:0000313" key="2">
    <source>
        <dbReference type="EMBL" id="REF87733.1"/>
    </source>
</evidence>
<name>A0A3D9YYA3_9HYPH</name>
<dbReference type="RefSeq" id="WP_115835902.1">
    <property type="nucleotide sequence ID" value="NZ_CP025086.1"/>
</dbReference>